<dbReference type="PANTHER" id="PTHR11240">
    <property type="entry name" value="RIBONUCLEASE T2"/>
    <property type="match status" value="1"/>
</dbReference>
<name>A0AAV2YC53_9STRA</name>
<feature type="compositionally biased region" description="Low complexity" evidence="3">
    <location>
        <begin position="302"/>
        <end position="353"/>
    </location>
</feature>
<dbReference type="EMBL" id="DAKRPA010000351">
    <property type="protein sequence ID" value="DAZ93035.1"/>
    <property type="molecule type" value="Genomic_DNA"/>
</dbReference>
<dbReference type="InterPro" id="IPR001568">
    <property type="entry name" value="RNase_T2-like"/>
</dbReference>
<dbReference type="Pfam" id="PF00445">
    <property type="entry name" value="Ribonuclease_T2"/>
    <property type="match status" value="1"/>
</dbReference>
<evidence type="ECO:0000313" key="4">
    <source>
        <dbReference type="EMBL" id="DAZ93035.1"/>
    </source>
</evidence>
<dbReference type="Proteomes" id="UP001146120">
    <property type="component" value="Unassembled WGS sequence"/>
</dbReference>
<evidence type="ECO:0000313" key="5">
    <source>
        <dbReference type="Proteomes" id="UP001146120"/>
    </source>
</evidence>
<reference evidence="4" key="1">
    <citation type="submission" date="2022-11" db="EMBL/GenBank/DDBJ databases">
        <authorList>
            <person name="Morgan W.R."/>
            <person name="Tartar A."/>
        </authorList>
    </citation>
    <scope>NUCLEOTIDE SEQUENCE</scope>
    <source>
        <strain evidence="4">ARSEF 373</strain>
    </source>
</reference>
<reference evidence="4" key="2">
    <citation type="journal article" date="2023" name="Microbiol Resour">
        <title>Decontamination and Annotation of the Draft Genome Sequence of the Oomycete Lagenidium giganteum ARSEF 373.</title>
        <authorList>
            <person name="Morgan W.R."/>
            <person name="Tartar A."/>
        </authorList>
    </citation>
    <scope>NUCLEOTIDE SEQUENCE</scope>
    <source>
        <strain evidence="4">ARSEF 373</strain>
    </source>
</reference>
<organism evidence="4 5">
    <name type="scientific">Lagenidium giganteum</name>
    <dbReference type="NCBI Taxonomy" id="4803"/>
    <lineage>
        <taxon>Eukaryota</taxon>
        <taxon>Sar</taxon>
        <taxon>Stramenopiles</taxon>
        <taxon>Oomycota</taxon>
        <taxon>Peronosporomycetes</taxon>
        <taxon>Pythiales</taxon>
        <taxon>Pythiaceae</taxon>
    </lineage>
</organism>
<dbReference type="SUPFAM" id="SSF55895">
    <property type="entry name" value="Ribonuclease Rh-like"/>
    <property type="match status" value="1"/>
</dbReference>
<dbReference type="GO" id="GO:0033897">
    <property type="term" value="F:ribonuclease T2 activity"/>
    <property type="evidence" value="ECO:0007669"/>
    <property type="project" value="InterPro"/>
</dbReference>
<dbReference type="InterPro" id="IPR036430">
    <property type="entry name" value="RNase_T2-like_sf"/>
</dbReference>
<protein>
    <submittedName>
        <fullName evidence="4">Uncharacterized protein</fullName>
    </submittedName>
</protein>
<dbReference type="AlphaFoldDB" id="A0AAV2YC53"/>
<feature type="region of interest" description="Disordered" evidence="3">
    <location>
        <begin position="204"/>
        <end position="389"/>
    </location>
</feature>
<gene>
    <name evidence="4" type="ORF">N0F65_007378</name>
</gene>
<proteinExistence type="inferred from homology"/>
<sequence length="389" mass="41351">RCKDSVVKNEMTIHGLWPNYEQGYPGCCNVSATIPNRPFNAAKFAKDQAPLLKEMSEKWIEPTVDSSYDSLCEIYNHEFQKHGLCYKTFEEDYDKAAAFYFRSTLNVAKLVDAATAKLNEFAASKAASTTLKDVEALYSKKVQVLCSAVDGQNQLSAVRTCWNKPTDISLETVFEQRDCSPATKMGAFVPCPADAPLTLLAYKSPTTGAPTPKPSNGTIEVPSASPAPSSTNNGTVVPTHTPSNNDTAAPKPTSTKTVAPAPTASKNGSTKAPTKAPTPTSSKNGSTKAPTTAPTQLPTGKPGNPTQNPAQQQQQQQTKPSTPGQQQQQTKPSMPGQQQQQQQTPSTPAKPAQGSSTPSASAAQNGSPAQQQQQQQQQKATPAPTKNAC</sequence>
<dbReference type="PROSITE" id="PS00531">
    <property type="entry name" value="RNASE_T2_2"/>
    <property type="match status" value="1"/>
</dbReference>
<dbReference type="GO" id="GO:0006401">
    <property type="term" value="P:RNA catabolic process"/>
    <property type="evidence" value="ECO:0007669"/>
    <property type="project" value="TreeGrafter"/>
</dbReference>
<comment type="caution">
    <text evidence="4">The sequence shown here is derived from an EMBL/GenBank/DDBJ whole genome shotgun (WGS) entry which is preliminary data.</text>
</comment>
<feature type="compositionally biased region" description="Polar residues" evidence="3">
    <location>
        <begin position="204"/>
        <end position="218"/>
    </location>
</feature>
<dbReference type="InterPro" id="IPR033130">
    <property type="entry name" value="RNase_T2_His_AS_2"/>
</dbReference>
<feature type="compositionally biased region" description="Polar residues" evidence="3">
    <location>
        <begin position="231"/>
        <end position="257"/>
    </location>
</feature>
<dbReference type="PANTHER" id="PTHR11240:SF22">
    <property type="entry name" value="RIBONUCLEASE T2"/>
    <property type="match status" value="1"/>
</dbReference>
<feature type="compositionally biased region" description="Polar residues" evidence="3">
    <location>
        <begin position="284"/>
        <end position="298"/>
    </location>
</feature>
<comment type="similarity">
    <text evidence="1 2">Belongs to the RNase T2 family.</text>
</comment>
<evidence type="ECO:0000256" key="2">
    <source>
        <dbReference type="RuleBase" id="RU004328"/>
    </source>
</evidence>
<dbReference type="GO" id="GO:0005576">
    <property type="term" value="C:extracellular region"/>
    <property type="evidence" value="ECO:0007669"/>
    <property type="project" value="TreeGrafter"/>
</dbReference>
<dbReference type="GO" id="GO:0003723">
    <property type="term" value="F:RNA binding"/>
    <property type="evidence" value="ECO:0007669"/>
    <property type="project" value="InterPro"/>
</dbReference>
<feature type="non-terminal residue" evidence="4">
    <location>
        <position position="1"/>
    </location>
</feature>
<feature type="compositionally biased region" description="Polar residues" evidence="3">
    <location>
        <begin position="354"/>
        <end position="369"/>
    </location>
</feature>
<keyword evidence="5" id="KW-1185">Reference proteome</keyword>
<accession>A0AAV2YC53</accession>
<feature type="compositionally biased region" description="Low complexity" evidence="3">
    <location>
        <begin position="269"/>
        <end position="283"/>
    </location>
</feature>
<evidence type="ECO:0000256" key="1">
    <source>
        <dbReference type="ARBA" id="ARBA00007469"/>
    </source>
</evidence>
<evidence type="ECO:0000256" key="3">
    <source>
        <dbReference type="SAM" id="MobiDB-lite"/>
    </source>
</evidence>
<dbReference type="Gene3D" id="3.90.730.10">
    <property type="entry name" value="Ribonuclease T2-like"/>
    <property type="match status" value="1"/>
</dbReference>